<dbReference type="InterPro" id="IPR001851">
    <property type="entry name" value="ABC_transp_permease"/>
</dbReference>
<keyword evidence="3" id="KW-1003">Cell membrane</keyword>
<feature type="transmembrane region" description="Helical" evidence="9">
    <location>
        <begin position="141"/>
        <end position="159"/>
    </location>
</feature>
<name>A0AAX3E1H6_RHOPL</name>
<dbReference type="CDD" id="cd06582">
    <property type="entry name" value="TM_PBP1_LivH_like"/>
    <property type="match status" value="1"/>
</dbReference>
<feature type="transmembrane region" description="Helical" evidence="9">
    <location>
        <begin position="34"/>
        <end position="55"/>
    </location>
</feature>
<keyword evidence="4 9" id="KW-0812">Transmembrane</keyword>
<dbReference type="InterPro" id="IPR052157">
    <property type="entry name" value="BCAA_transport_permease"/>
</dbReference>
<reference evidence="10" key="1">
    <citation type="journal article" date="2022" name="Biol. Control">
        <title>In silico genomic analysis of Rhodopseudomonas palustris strains revealed potential biocontrol agents and crop yield enhancers.</title>
        <authorList>
            <person name="Surachat K."/>
            <person name="Kantachote D."/>
            <person name="Deachamag P."/>
            <person name="Wonglapsuwan M."/>
        </authorList>
    </citation>
    <scope>NUCLEOTIDE SEQUENCE</scope>
    <source>
        <strain evidence="10">TLS06</strain>
    </source>
</reference>
<evidence type="ECO:0000256" key="9">
    <source>
        <dbReference type="SAM" id="Phobius"/>
    </source>
</evidence>
<dbReference type="PANTHER" id="PTHR11795">
    <property type="entry name" value="BRANCHED-CHAIN AMINO ACID TRANSPORT SYSTEM PERMEASE PROTEIN LIVH"/>
    <property type="match status" value="1"/>
</dbReference>
<evidence type="ECO:0000256" key="3">
    <source>
        <dbReference type="ARBA" id="ARBA00022475"/>
    </source>
</evidence>
<dbReference type="GO" id="GO:0006865">
    <property type="term" value="P:amino acid transport"/>
    <property type="evidence" value="ECO:0007669"/>
    <property type="project" value="UniProtKB-KW"/>
</dbReference>
<feature type="transmembrane region" description="Helical" evidence="9">
    <location>
        <begin position="264"/>
        <end position="282"/>
    </location>
</feature>
<dbReference type="PANTHER" id="PTHR11795:SF451">
    <property type="entry name" value="ABC TRANSPORTER PERMEASE PROTEIN"/>
    <property type="match status" value="1"/>
</dbReference>
<evidence type="ECO:0000256" key="4">
    <source>
        <dbReference type="ARBA" id="ARBA00022692"/>
    </source>
</evidence>
<comment type="similarity">
    <text evidence="8">Belongs to the binding-protein-dependent transport system permease family. LivHM subfamily.</text>
</comment>
<feature type="transmembrane region" description="Helical" evidence="9">
    <location>
        <begin position="95"/>
        <end position="115"/>
    </location>
</feature>
<comment type="subcellular location">
    <subcellularLocation>
        <location evidence="1">Cell membrane</location>
        <topology evidence="1">Multi-pass membrane protein</topology>
    </subcellularLocation>
</comment>
<feature type="transmembrane region" description="Helical" evidence="9">
    <location>
        <begin position="227"/>
        <end position="252"/>
    </location>
</feature>
<dbReference type="EMBL" id="CP076676">
    <property type="protein sequence ID" value="UYO40940.1"/>
    <property type="molecule type" value="Genomic_DNA"/>
</dbReference>
<dbReference type="AlphaFoldDB" id="A0AAX3E1H6"/>
<evidence type="ECO:0000256" key="1">
    <source>
        <dbReference type="ARBA" id="ARBA00004651"/>
    </source>
</evidence>
<keyword evidence="2" id="KW-0813">Transport</keyword>
<dbReference type="GO" id="GO:0022857">
    <property type="term" value="F:transmembrane transporter activity"/>
    <property type="evidence" value="ECO:0007669"/>
    <property type="project" value="InterPro"/>
</dbReference>
<dbReference type="RefSeq" id="WP_107343381.1">
    <property type="nucleotide sequence ID" value="NZ_CP019966.1"/>
</dbReference>
<dbReference type="Proteomes" id="UP001163166">
    <property type="component" value="Chromosome"/>
</dbReference>
<feature type="transmembrane region" description="Helical" evidence="9">
    <location>
        <begin position="191"/>
        <end position="215"/>
    </location>
</feature>
<evidence type="ECO:0000256" key="5">
    <source>
        <dbReference type="ARBA" id="ARBA00022970"/>
    </source>
</evidence>
<feature type="transmembrane region" description="Helical" evidence="9">
    <location>
        <begin position="6"/>
        <end position="27"/>
    </location>
</feature>
<sequence>MLDFVQQVIGGIALGCVYGLIALGFVLIYKATEVVNFAQGEIMMLGAFLSFTFIATLGLNYWFGFLLCVVSMAVLGAAMERLVVRPILGYPQFSIVMATIGLGLVIRSLVGIIWGTDDLRIETPFTGGVIQLGGLVLSQDSLSIIVATALLCAVLYAFFRFTKIGIAMQATSQNMLAAYYMGIPVKRMFSLIWSLSAIVACCAGVLLAPITFIHANLGFLGIKAFPAAVLGGFGSIPGALAGGITIGIVESLSGFYLPEGFKDVAAYVVLLAVLLWRPQGLFGSNALKKV</sequence>
<dbReference type="GO" id="GO:0005886">
    <property type="term" value="C:plasma membrane"/>
    <property type="evidence" value="ECO:0007669"/>
    <property type="project" value="UniProtKB-SubCell"/>
</dbReference>
<organism evidence="10 11">
    <name type="scientific">Rhodopseudomonas palustris</name>
    <dbReference type="NCBI Taxonomy" id="1076"/>
    <lineage>
        <taxon>Bacteria</taxon>
        <taxon>Pseudomonadati</taxon>
        <taxon>Pseudomonadota</taxon>
        <taxon>Alphaproteobacteria</taxon>
        <taxon>Hyphomicrobiales</taxon>
        <taxon>Nitrobacteraceae</taxon>
        <taxon>Rhodopseudomonas</taxon>
    </lineage>
</organism>
<keyword evidence="6 9" id="KW-1133">Transmembrane helix</keyword>
<evidence type="ECO:0000256" key="2">
    <source>
        <dbReference type="ARBA" id="ARBA00022448"/>
    </source>
</evidence>
<feature type="transmembrane region" description="Helical" evidence="9">
    <location>
        <begin position="61"/>
        <end position="83"/>
    </location>
</feature>
<keyword evidence="7 9" id="KW-0472">Membrane</keyword>
<dbReference type="Pfam" id="PF02653">
    <property type="entry name" value="BPD_transp_2"/>
    <property type="match status" value="1"/>
</dbReference>
<evidence type="ECO:0000256" key="7">
    <source>
        <dbReference type="ARBA" id="ARBA00023136"/>
    </source>
</evidence>
<evidence type="ECO:0000313" key="10">
    <source>
        <dbReference type="EMBL" id="UYO40940.1"/>
    </source>
</evidence>
<accession>A0AAX3E1H6</accession>
<proteinExistence type="inferred from homology"/>
<protein>
    <submittedName>
        <fullName evidence="10">Branched-chain amino acid ABC transporter permease</fullName>
    </submittedName>
</protein>
<gene>
    <name evidence="10" type="ORF">KQX62_06450</name>
</gene>
<evidence type="ECO:0000256" key="8">
    <source>
        <dbReference type="ARBA" id="ARBA00037998"/>
    </source>
</evidence>
<evidence type="ECO:0000313" key="11">
    <source>
        <dbReference type="Proteomes" id="UP001163166"/>
    </source>
</evidence>
<evidence type="ECO:0000256" key="6">
    <source>
        <dbReference type="ARBA" id="ARBA00022989"/>
    </source>
</evidence>
<keyword evidence="5" id="KW-0029">Amino-acid transport</keyword>